<dbReference type="GO" id="GO:0005524">
    <property type="term" value="F:ATP binding"/>
    <property type="evidence" value="ECO:0007669"/>
    <property type="project" value="UniProtKB-UniRule"/>
</dbReference>
<dbReference type="PANTHER" id="PTHR10947:SF0">
    <property type="entry name" value="PHENYLALANINE--TRNA LIGASE BETA SUBUNIT"/>
    <property type="match status" value="1"/>
</dbReference>
<feature type="binding site" evidence="11">
    <location>
        <position position="361"/>
    </location>
    <ligand>
        <name>Mg(2+)</name>
        <dbReference type="ChEBI" id="CHEBI:18420"/>
        <note>shared with alpha subunit</note>
    </ligand>
</feature>
<dbReference type="SUPFAM" id="SSF54991">
    <property type="entry name" value="Anticodon-binding domain of PheRS"/>
    <property type="match status" value="1"/>
</dbReference>
<organism evidence="14 15">
    <name type="scientific">Candidatus Curtissbacteria bacterium RIFCSPLOWO2_01_FULL_38_11b</name>
    <dbReference type="NCBI Taxonomy" id="1797725"/>
    <lineage>
        <taxon>Bacteria</taxon>
        <taxon>Candidatus Curtissiibacteriota</taxon>
    </lineage>
</organism>
<dbReference type="SMART" id="SM00873">
    <property type="entry name" value="B3_4"/>
    <property type="match status" value="1"/>
</dbReference>
<comment type="subunit">
    <text evidence="2 11">Tetramer of two alpha and two beta subunits.</text>
</comment>
<dbReference type="PANTHER" id="PTHR10947">
    <property type="entry name" value="PHENYLALANYL-TRNA SYNTHETASE BETA CHAIN AND LEUCINE-RICH REPEAT-CONTAINING PROTEIN 47"/>
    <property type="match status" value="1"/>
</dbReference>
<keyword evidence="5 11" id="KW-0547">Nucleotide-binding</keyword>
<dbReference type="HAMAP" id="MF_00283">
    <property type="entry name" value="Phe_tRNA_synth_beta1"/>
    <property type="match status" value="1"/>
</dbReference>
<comment type="similarity">
    <text evidence="1 11">Belongs to the phenylalanyl-tRNA synthetase beta subunit family. Type 1 subfamily.</text>
</comment>
<dbReference type="SUPFAM" id="SSF55681">
    <property type="entry name" value="Class II aaRS and biotin synthetases"/>
    <property type="match status" value="1"/>
</dbReference>
<evidence type="ECO:0000256" key="3">
    <source>
        <dbReference type="ARBA" id="ARBA00022598"/>
    </source>
</evidence>
<dbReference type="STRING" id="1797725.A3A49_02705"/>
<evidence type="ECO:0000256" key="2">
    <source>
        <dbReference type="ARBA" id="ARBA00011209"/>
    </source>
</evidence>
<dbReference type="GO" id="GO:0009328">
    <property type="term" value="C:phenylalanine-tRNA ligase complex"/>
    <property type="evidence" value="ECO:0007669"/>
    <property type="project" value="TreeGrafter"/>
</dbReference>
<dbReference type="InterPro" id="IPR041616">
    <property type="entry name" value="PheRS_beta_core"/>
</dbReference>
<feature type="binding site" evidence="11">
    <location>
        <position position="352"/>
    </location>
    <ligand>
        <name>Mg(2+)</name>
        <dbReference type="ChEBI" id="CHEBI:18420"/>
        <note>shared with alpha subunit</note>
    </ligand>
</feature>
<dbReference type="InterPro" id="IPR009061">
    <property type="entry name" value="DNA-bd_dom_put_sf"/>
</dbReference>
<dbReference type="Pfam" id="PF03484">
    <property type="entry name" value="B5"/>
    <property type="match status" value="1"/>
</dbReference>
<keyword evidence="4 11" id="KW-0479">Metal-binding</keyword>
<dbReference type="Gene3D" id="3.30.70.380">
    <property type="entry name" value="Ferrodoxin-fold anticodon-binding domain"/>
    <property type="match status" value="1"/>
</dbReference>
<reference evidence="14 15" key="1">
    <citation type="journal article" date="2016" name="Nat. Commun.">
        <title>Thousands of microbial genomes shed light on interconnected biogeochemical processes in an aquifer system.</title>
        <authorList>
            <person name="Anantharaman K."/>
            <person name="Brown C.T."/>
            <person name="Hug L.A."/>
            <person name="Sharon I."/>
            <person name="Castelle C.J."/>
            <person name="Probst A.J."/>
            <person name="Thomas B.C."/>
            <person name="Singh A."/>
            <person name="Wilkins M.J."/>
            <person name="Karaoz U."/>
            <person name="Brodie E.L."/>
            <person name="Williams K.H."/>
            <person name="Hubbard S.S."/>
            <person name="Banfield J.F."/>
        </authorList>
    </citation>
    <scope>NUCLEOTIDE SEQUENCE [LARGE SCALE GENOMIC DNA]</scope>
</reference>
<feature type="domain" description="B5" evidence="13">
    <location>
        <begin position="297"/>
        <end position="374"/>
    </location>
</feature>
<dbReference type="Pfam" id="PF17759">
    <property type="entry name" value="tRNA_synthFbeta"/>
    <property type="match status" value="1"/>
</dbReference>
<dbReference type="Gene3D" id="3.30.56.10">
    <property type="match status" value="2"/>
</dbReference>
<dbReference type="GO" id="GO:0006432">
    <property type="term" value="P:phenylalanyl-tRNA aminoacylation"/>
    <property type="evidence" value="ECO:0007669"/>
    <property type="project" value="UniProtKB-UniRule"/>
</dbReference>
<dbReference type="InterPro" id="IPR005146">
    <property type="entry name" value="B3/B4_tRNA-bd"/>
</dbReference>
<dbReference type="AlphaFoldDB" id="A0A1F5H1E5"/>
<dbReference type="GO" id="GO:0004826">
    <property type="term" value="F:phenylalanine-tRNA ligase activity"/>
    <property type="evidence" value="ECO:0007669"/>
    <property type="project" value="UniProtKB-UniRule"/>
</dbReference>
<dbReference type="InterPro" id="IPR045864">
    <property type="entry name" value="aa-tRNA-synth_II/BPL/LPL"/>
</dbReference>
<dbReference type="Pfam" id="PF03483">
    <property type="entry name" value="B3_4"/>
    <property type="match status" value="1"/>
</dbReference>
<dbReference type="InterPro" id="IPR004532">
    <property type="entry name" value="Phe-tRNA-ligase_IIc_bsu_bact"/>
</dbReference>
<evidence type="ECO:0000256" key="8">
    <source>
        <dbReference type="ARBA" id="ARBA00022917"/>
    </source>
</evidence>
<evidence type="ECO:0000256" key="9">
    <source>
        <dbReference type="ARBA" id="ARBA00023146"/>
    </source>
</evidence>
<name>A0A1F5H1E5_9BACT</name>
<dbReference type="Gene3D" id="3.30.930.10">
    <property type="entry name" value="Bira Bifunctional Protein, Domain 2"/>
    <property type="match status" value="1"/>
</dbReference>
<keyword evidence="8 11" id="KW-0648">Protein biosynthesis</keyword>
<gene>
    <name evidence="11" type="primary">pheT</name>
    <name evidence="14" type="ORF">A3A49_02705</name>
</gene>
<comment type="subcellular location">
    <subcellularLocation>
        <location evidence="11">Cytoplasm</location>
    </subcellularLocation>
</comment>
<dbReference type="PROSITE" id="PS51447">
    <property type="entry name" value="FDX_ACB"/>
    <property type="match status" value="1"/>
</dbReference>
<comment type="caution">
    <text evidence="14">The sequence shown here is derived from an EMBL/GenBank/DDBJ whole genome shotgun (WGS) entry which is preliminary data.</text>
</comment>
<evidence type="ECO:0000256" key="4">
    <source>
        <dbReference type="ARBA" id="ARBA00022723"/>
    </source>
</evidence>
<dbReference type="Gene3D" id="3.50.40.10">
    <property type="entry name" value="Phenylalanyl-trna Synthetase, Chain B, domain 3"/>
    <property type="match status" value="1"/>
</dbReference>
<evidence type="ECO:0000256" key="6">
    <source>
        <dbReference type="ARBA" id="ARBA00022840"/>
    </source>
</evidence>
<keyword evidence="6 11" id="KW-0067">ATP-binding</keyword>
<dbReference type="SUPFAM" id="SSF46955">
    <property type="entry name" value="Putative DNA-binding domain"/>
    <property type="match status" value="2"/>
</dbReference>
<evidence type="ECO:0000256" key="10">
    <source>
        <dbReference type="ARBA" id="ARBA00049255"/>
    </source>
</evidence>
<evidence type="ECO:0000313" key="14">
    <source>
        <dbReference type="EMBL" id="OGD97889.1"/>
    </source>
</evidence>
<dbReference type="InterPro" id="IPR036690">
    <property type="entry name" value="Fdx_antiC-bd_sf"/>
</dbReference>
<protein>
    <recommendedName>
        <fullName evidence="11">Phenylalanine--tRNA ligase beta subunit</fullName>
        <ecNumber evidence="11">6.1.1.20</ecNumber>
    </recommendedName>
    <alternativeName>
        <fullName evidence="11">Phenylalanyl-tRNA synthetase beta subunit</fullName>
        <shortName evidence="11">PheRS</shortName>
    </alternativeName>
</protein>
<evidence type="ECO:0000259" key="13">
    <source>
        <dbReference type="PROSITE" id="PS51483"/>
    </source>
</evidence>
<sequence length="678" mass="76628">MNIRIPVSWLRDYLKTDAAAKTIANLLTAGGPSVENTTKHGEDYIFDIEVTTNRFDTLSVFGIAREANAILNMQGYKSNLNLPKGVSLNLEPDTSNRLILDVVIKNPNLCPRFTAIVLDNIKVKPSPAYIRNRLGSSGIRQINNIVDISNFVMLELGQPMHTFDFDKIIDSKMILRKSKEGEKITTLDSKIRKLPEGTIVIQDSKRLIDLCGIMGAENSRVTRRTKRVVLFVQSYNSQTIRKTTQKLAFRTEAASRFEKDIDLEGILPALSRAVYLLKQTANAKIASELVDIYPKKQTFQKISLDTKKLNKYLGIKFEQSLASQILTLLGFKVITLKPTRLNAQIPSWRARDIEGDIDLIEEIARVWGYHNLPSKLPEGQIPQTRDNELKEVIKLKTALKYLGLTEVITYSIVSKELLKLSQVSRKHAVELNNPLGDQWQFMRPSLIPSLLEVLAKNINVKKYLKIFEIARTYVNQNGDLPRQDLILTVVINNVNFSQIKGYVENILEILERGVKWQKLFKDSPLFDKDQSSQISISSQIVGTIGLLKRDLCDFFQVGSNVQAAQINLSSICSLPKITHAYKPIPKYPPVIEDISAIFSNATPIDEILGTIQKTSSLVKKIELIDIFTGRQIGESQKSATFRLTYQKSISTPTQEEVDIEKAKIITSLKKEFRARIRK</sequence>
<dbReference type="GO" id="GO:0000287">
    <property type="term" value="F:magnesium ion binding"/>
    <property type="evidence" value="ECO:0007669"/>
    <property type="project" value="UniProtKB-UniRule"/>
</dbReference>
<dbReference type="Proteomes" id="UP000176740">
    <property type="component" value="Unassembled WGS sequence"/>
</dbReference>
<keyword evidence="7 11" id="KW-0460">Magnesium</keyword>
<dbReference type="InterPro" id="IPR005147">
    <property type="entry name" value="tRNA_synthase_B5-dom"/>
</dbReference>
<evidence type="ECO:0000313" key="15">
    <source>
        <dbReference type="Proteomes" id="UP000176740"/>
    </source>
</evidence>
<dbReference type="EC" id="6.1.1.20" evidence="11"/>
<evidence type="ECO:0000256" key="11">
    <source>
        <dbReference type="HAMAP-Rule" id="MF_00283"/>
    </source>
</evidence>
<feature type="binding site" evidence="11">
    <location>
        <position position="362"/>
    </location>
    <ligand>
        <name>Mg(2+)</name>
        <dbReference type="ChEBI" id="CHEBI:18420"/>
        <note>shared with alpha subunit</note>
    </ligand>
</feature>
<dbReference type="SMART" id="SM00874">
    <property type="entry name" value="B5"/>
    <property type="match status" value="1"/>
</dbReference>
<comment type="cofactor">
    <cofactor evidence="11">
        <name>Mg(2+)</name>
        <dbReference type="ChEBI" id="CHEBI:18420"/>
    </cofactor>
    <text evidence="11">Binds 2 magnesium ions per tetramer.</text>
</comment>
<evidence type="ECO:0000259" key="12">
    <source>
        <dbReference type="PROSITE" id="PS51447"/>
    </source>
</evidence>
<accession>A0A1F5H1E5</accession>
<feature type="domain" description="FDX-ACB" evidence="12">
    <location>
        <begin position="585"/>
        <end position="677"/>
    </location>
</feature>
<evidence type="ECO:0000256" key="1">
    <source>
        <dbReference type="ARBA" id="ARBA00008653"/>
    </source>
</evidence>
<dbReference type="InterPro" id="IPR045060">
    <property type="entry name" value="Phe-tRNA-ligase_IIc_bsu"/>
</dbReference>
<proteinExistence type="inferred from homology"/>
<keyword evidence="3 11" id="KW-0436">Ligase</keyword>
<dbReference type="InterPro" id="IPR005121">
    <property type="entry name" value="Fdx_antiC-bd"/>
</dbReference>
<dbReference type="PROSITE" id="PS51483">
    <property type="entry name" value="B5"/>
    <property type="match status" value="1"/>
</dbReference>
<dbReference type="Pfam" id="PF03147">
    <property type="entry name" value="FDX-ACB"/>
    <property type="match status" value="1"/>
</dbReference>
<keyword evidence="11" id="KW-0963">Cytoplasm</keyword>
<dbReference type="NCBIfam" id="TIGR00472">
    <property type="entry name" value="pheT_bact"/>
    <property type="match status" value="1"/>
</dbReference>
<evidence type="ECO:0000256" key="7">
    <source>
        <dbReference type="ARBA" id="ARBA00022842"/>
    </source>
</evidence>
<keyword evidence="9 11" id="KW-0030">Aminoacyl-tRNA synthetase</keyword>
<dbReference type="SMART" id="SM00896">
    <property type="entry name" value="FDX-ACB"/>
    <property type="match status" value="1"/>
</dbReference>
<comment type="catalytic activity">
    <reaction evidence="10 11">
        <text>tRNA(Phe) + L-phenylalanine + ATP = L-phenylalanyl-tRNA(Phe) + AMP + diphosphate + H(+)</text>
        <dbReference type="Rhea" id="RHEA:19413"/>
        <dbReference type="Rhea" id="RHEA-COMP:9668"/>
        <dbReference type="Rhea" id="RHEA-COMP:9699"/>
        <dbReference type="ChEBI" id="CHEBI:15378"/>
        <dbReference type="ChEBI" id="CHEBI:30616"/>
        <dbReference type="ChEBI" id="CHEBI:33019"/>
        <dbReference type="ChEBI" id="CHEBI:58095"/>
        <dbReference type="ChEBI" id="CHEBI:78442"/>
        <dbReference type="ChEBI" id="CHEBI:78531"/>
        <dbReference type="ChEBI" id="CHEBI:456215"/>
        <dbReference type="EC" id="6.1.1.20"/>
    </reaction>
</comment>
<dbReference type="GO" id="GO:0003723">
    <property type="term" value="F:RNA binding"/>
    <property type="evidence" value="ECO:0007669"/>
    <property type="project" value="InterPro"/>
</dbReference>
<feature type="binding site" evidence="11">
    <location>
        <position position="358"/>
    </location>
    <ligand>
        <name>Mg(2+)</name>
        <dbReference type="ChEBI" id="CHEBI:18420"/>
        <note>shared with alpha subunit</note>
    </ligand>
</feature>
<evidence type="ECO:0000256" key="5">
    <source>
        <dbReference type="ARBA" id="ARBA00022741"/>
    </source>
</evidence>
<dbReference type="SUPFAM" id="SSF56037">
    <property type="entry name" value="PheT/TilS domain"/>
    <property type="match status" value="1"/>
</dbReference>
<dbReference type="InterPro" id="IPR020825">
    <property type="entry name" value="Phe-tRNA_synthase-like_B3/B4"/>
</dbReference>
<dbReference type="EMBL" id="MFBO01000022">
    <property type="protein sequence ID" value="OGD97889.1"/>
    <property type="molecule type" value="Genomic_DNA"/>
</dbReference>